<geneLocation type="plasmid" evidence="3 4">
    <name>p2_010062</name>
</geneLocation>
<dbReference type="GO" id="GO:0006270">
    <property type="term" value="P:DNA replication initiation"/>
    <property type="evidence" value="ECO:0007669"/>
    <property type="project" value="InterPro"/>
</dbReference>
<dbReference type="AlphaFoldDB" id="A0A3G2SWR9"/>
<dbReference type="RefSeq" id="WP_087554516.1">
    <property type="nucleotide sequence ID" value="NZ_CP033122.1"/>
</dbReference>
<protein>
    <submittedName>
        <fullName evidence="3">RepB family plasmid replication initiator protein</fullName>
    </submittedName>
</protein>
<dbReference type="SUPFAM" id="SSF46785">
    <property type="entry name" value="Winged helix' DNA-binding domain"/>
    <property type="match status" value="2"/>
</dbReference>
<proteinExistence type="inferred from homology"/>
<evidence type="ECO:0000313" key="3">
    <source>
        <dbReference type="EMBL" id="AYO52269.1"/>
    </source>
</evidence>
<dbReference type="GO" id="GO:0003887">
    <property type="term" value="F:DNA-directed DNA polymerase activity"/>
    <property type="evidence" value="ECO:0007669"/>
    <property type="project" value="InterPro"/>
</dbReference>
<dbReference type="Proteomes" id="UP000279962">
    <property type="component" value="Plasmid p2_010062"/>
</dbReference>
<accession>A0A3G2SWR9</accession>
<dbReference type="InterPro" id="IPR036388">
    <property type="entry name" value="WH-like_DNA-bd_sf"/>
</dbReference>
<dbReference type="Pfam" id="PF21205">
    <property type="entry name" value="Rep3_C"/>
    <property type="match status" value="1"/>
</dbReference>
<dbReference type="Pfam" id="PF01051">
    <property type="entry name" value="Rep3_N"/>
    <property type="match status" value="1"/>
</dbReference>
<evidence type="ECO:0000259" key="2">
    <source>
        <dbReference type="Pfam" id="PF01051"/>
    </source>
</evidence>
<evidence type="ECO:0000313" key="4">
    <source>
        <dbReference type="Proteomes" id="UP000279962"/>
    </source>
</evidence>
<name>A0A3G2SWR9_9GAMM</name>
<sequence length="313" mass="36026">MKDNKKTYPPNWVVMQNNIQECFKSMNIDEKRMLILASPIARTTHATEKDQILITAEEFAKECGIKTHSAYTQLETASRNLIKRNFSYNNDRGKRVLSNWVIDCTYEDGGIAIRFPEIVLLMLTEFDKLNPYTKYKKDIVLSLKKDYSFDLYHLAKKHQAMGGFQISLDDLFEQLGLPESYRRIGNLKDRVINPSLDEITANTDIDLTYENVKKGRSVVGFKFTVREKSKPKLIAPERDLKTIDMFCNLSDGQITMYSSILSKVSSISDLAGAKDYQAFSIWISNILRDPKSVREETAKRIFKALRIETDFKG</sequence>
<reference evidence="3 4" key="1">
    <citation type="submission" date="2018-10" db="EMBL/GenBank/DDBJ databases">
        <title>The complete genome of Acinetobacter wuhouensis strain WCHAW010062.</title>
        <authorList>
            <person name="Hu Y."/>
            <person name="Long H."/>
            <person name="Feng Y."/>
            <person name="Zong Z."/>
        </authorList>
    </citation>
    <scope>NUCLEOTIDE SEQUENCE [LARGE SCALE GENOMIC DNA]</scope>
    <source>
        <strain evidence="3 4">WCHAW010062</strain>
        <plasmid evidence="3 4">p2_010062</plasmid>
    </source>
</reference>
<dbReference type="InterPro" id="IPR000525">
    <property type="entry name" value="Initiator_Rep_WH1"/>
</dbReference>
<evidence type="ECO:0000256" key="1">
    <source>
        <dbReference type="ARBA" id="ARBA00038283"/>
    </source>
</evidence>
<keyword evidence="3" id="KW-0614">Plasmid</keyword>
<feature type="domain" description="Initiator Rep protein WH1" evidence="2">
    <location>
        <begin position="12"/>
        <end position="156"/>
    </location>
</feature>
<comment type="similarity">
    <text evidence="1">Belongs to the initiator RepB protein family.</text>
</comment>
<dbReference type="EMBL" id="CP033122">
    <property type="protein sequence ID" value="AYO52269.1"/>
    <property type="molecule type" value="Genomic_DNA"/>
</dbReference>
<organism evidence="3 4">
    <name type="scientific">Acinetobacter wuhouensis</name>
    <dbReference type="NCBI Taxonomy" id="1879050"/>
    <lineage>
        <taxon>Bacteria</taxon>
        <taxon>Pseudomonadati</taxon>
        <taxon>Pseudomonadota</taxon>
        <taxon>Gammaproteobacteria</taxon>
        <taxon>Moraxellales</taxon>
        <taxon>Moraxellaceae</taxon>
        <taxon>Acinetobacter</taxon>
    </lineage>
</organism>
<gene>
    <name evidence="3" type="ORF">CDG68_00530</name>
</gene>
<dbReference type="Gene3D" id="1.10.10.10">
    <property type="entry name" value="Winged helix-like DNA-binding domain superfamily/Winged helix DNA-binding domain"/>
    <property type="match status" value="2"/>
</dbReference>
<dbReference type="InterPro" id="IPR036390">
    <property type="entry name" value="WH_DNA-bd_sf"/>
</dbReference>